<dbReference type="Proteomes" id="UP001189122">
    <property type="component" value="Unassembled WGS sequence"/>
</dbReference>
<accession>A0ABN7EA74</accession>
<evidence type="ECO:0000313" key="2">
    <source>
        <dbReference type="Proteomes" id="UP001189122"/>
    </source>
</evidence>
<name>A0ABN7EA74_SPIIN</name>
<protein>
    <submittedName>
        <fullName evidence="1">Uncharacterized protein</fullName>
    </submittedName>
</protein>
<organism evidence="1 2">
    <name type="scientific">Spirodela intermedia</name>
    <name type="common">Intermediate duckweed</name>
    <dbReference type="NCBI Taxonomy" id="51605"/>
    <lineage>
        <taxon>Eukaryota</taxon>
        <taxon>Viridiplantae</taxon>
        <taxon>Streptophyta</taxon>
        <taxon>Embryophyta</taxon>
        <taxon>Tracheophyta</taxon>
        <taxon>Spermatophyta</taxon>
        <taxon>Magnoliopsida</taxon>
        <taxon>Liliopsida</taxon>
        <taxon>Araceae</taxon>
        <taxon>Lemnoideae</taxon>
        <taxon>Spirodela</taxon>
    </lineage>
</organism>
<proteinExistence type="predicted"/>
<comment type="caution">
    <text evidence="1">The sequence shown here is derived from an EMBL/GenBank/DDBJ whole genome shotgun (WGS) entry which is preliminary data.</text>
</comment>
<sequence length="174" mass="20311">MVSELDSHPTLKESNNGQTASDIGWRWCLLFVGEWGKVYILFVFSNFYNIQTNTLAKAMTIQDGLFLSSLEAQEYLGRHHAMSRMHHNHYASVPRRESNSRRPYYAWSQISITTHNHDIIMTLIPYHQCGMYFAYQHKTDNKAHRNLLGFTISNHYSPHNHLTSTIYHPQAVRT</sequence>
<reference evidence="2" key="1">
    <citation type="journal article" date="2020" name="Sci. Rep.">
        <title>Chromosome-scale genome assembly for the duckweed Spirodela intermedia, integrating cytogenetic maps, PacBio and Oxford Nanopore libraries.</title>
        <authorList>
            <person name="Hoang P.T.N."/>
            <person name="Fiebig A."/>
            <person name="Novak P."/>
            <person name="Macas J."/>
            <person name="Cao H.X."/>
            <person name="Stepanenko A."/>
            <person name="Chen G."/>
            <person name="Borisjuk N."/>
            <person name="Scholz U."/>
            <person name="Schubert I."/>
        </authorList>
    </citation>
    <scope>NUCLEOTIDE SEQUENCE [LARGE SCALE GENOMIC DNA]</scope>
</reference>
<keyword evidence="2" id="KW-1185">Reference proteome</keyword>
<gene>
    <name evidence="1" type="ORF">SI7747_UN020968</name>
</gene>
<dbReference type="EMBL" id="CACRZD030000125">
    <property type="protein sequence ID" value="CAA6674610.1"/>
    <property type="molecule type" value="Genomic_DNA"/>
</dbReference>
<evidence type="ECO:0000313" key="1">
    <source>
        <dbReference type="EMBL" id="CAA6674610.1"/>
    </source>
</evidence>